<dbReference type="GO" id="GO:0005634">
    <property type="term" value="C:nucleus"/>
    <property type="evidence" value="ECO:0007669"/>
    <property type="project" value="TreeGrafter"/>
</dbReference>
<dbReference type="GO" id="GO:0003677">
    <property type="term" value="F:DNA binding"/>
    <property type="evidence" value="ECO:0007669"/>
    <property type="project" value="InterPro"/>
</dbReference>
<dbReference type="InterPro" id="IPR013725">
    <property type="entry name" value="DNA_replication_fac_RFC1_C"/>
</dbReference>
<dbReference type="GO" id="GO:0061860">
    <property type="term" value="F:DNA clamp unloader activity"/>
    <property type="evidence" value="ECO:0007669"/>
    <property type="project" value="TreeGrafter"/>
</dbReference>
<accession>Q86EI7</accession>
<protein>
    <submittedName>
        <fullName evidence="3">Clone ZZD332 mRNA sequence</fullName>
    </submittedName>
</protein>
<evidence type="ECO:0000259" key="2">
    <source>
        <dbReference type="Pfam" id="PF08519"/>
    </source>
</evidence>
<feature type="domain" description="DNA replication factor RFC1 C-terminal" evidence="2">
    <location>
        <begin position="32"/>
        <end position="190"/>
    </location>
</feature>
<dbReference type="EMBL" id="AY223230">
    <property type="protein sequence ID" value="AAP06270.1"/>
    <property type="molecule type" value="mRNA"/>
</dbReference>
<reference evidence="3" key="1">
    <citation type="journal article" date="2003" name="Nat. Genet.">
        <title>Evolutionary and biomedical implications of a Schistosoma japonicum complementary DNA resource.</title>
        <authorList>
            <person name="Hu W."/>
            <person name="Yan Q."/>
            <person name="Shen D.K."/>
            <person name="Liu F."/>
            <person name="Zhu Z.D."/>
            <person name="Song H.D."/>
            <person name="Xu X.R."/>
            <person name="Wang Z.J."/>
            <person name="Rong Y.P."/>
            <person name="Zeng L.C."/>
            <person name="Wu J."/>
            <person name="Zhang X."/>
            <person name="Wang J.J."/>
            <person name="Xu X.N."/>
            <person name="Wang S.Y."/>
            <person name="Fu G."/>
            <person name="Zhang X.L."/>
            <person name="Wang Z.Q."/>
            <person name="Brindley P.J."/>
            <person name="McManus D.P."/>
            <person name="Xue C.L."/>
            <person name="Feng Z."/>
            <person name="Chen Z."/>
            <person name="Han Z.G."/>
        </authorList>
    </citation>
    <scope>NUCLEOTIDE SEQUENCE</scope>
</reference>
<dbReference type="AlphaFoldDB" id="Q86EI7"/>
<dbReference type="PANTHER" id="PTHR23389">
    <property type="entry name" value="CHROMOSOME TRANSMISSION FIDELITY FACTOR 18"/>
    <property type="match status" value="1"/>
</dbReference>
<dbReference type="Pfam" id="PF08519">
    <property type="entry name" value="RFC1"/>
    <property type="match status" value="1"/>
</dbReference>
<name>Q86EI7_SCHJA</name>
<dbReference type="PANTHER" id="PTHR23389:SF6">
    <property type="entry name" value="REPLICATION FACTOR C SUBUNIT 1"/>
    <property type="match status" value="1"/>
</dbReference>
<dbReference type="GO" id="GO:0005524">
    <property type="term" value="F:ATP binding"/>
    <property type="evidence" value="ECO:0007669"/>
    <property type="project" value="InterPro"/>
</dbReference>
<evidence type="ECO:0000313" key="3">
    <source>
        <dbReference type="EMBL" id="AAP06270.1"/>
    </source>
</evidence>
<dbReference type="GO" id="GO:0006260">
    <property type="term" value="P:DNA replication"/>
    <property type="evidence" value="ECO:0007669"/>
    <property type="project" value="UniProtKB-KW"/>
</dbReference>
<evidence type="ECO:0000256" key="1">
    <source>
        <dbReference type="ARBA" id="ARBA00022705"/>
    </source>
</evidence>
<dbReference type="GO" id="GO:0003689">
    <property type="term" value="F:DNA clamp loader activity"/>
    <property type="evidence" value="ECO:0007669"/>
    <property type="project" value="InterPro"/>
</dbReference>
<organism evidence="3">
    <name type="scientific">Schistosoma japonicum</name>
    <name type="common">Blood fluke</name>
    <dbReference type="NCBI Taxonomy" id="6182"/>
    <lineage>
        <taxon>Eukaryota</taxon>
        <taxon>Metazoa</taxon>
        <taxon>Spiralia</taxon>
        <taxon>Lophotrochozoa</taxon>
        <taxon>Platyhelminthes</taxon>
        <taxon>Trematoda</taxon>
        <taxon>Digenea</taxon>
        <taxon>Strigeidida</taxon>
        <taxon>Schistosomatoidea</taxon>
        <taxon>Schistosomatidae</taxon>
        <taxon>Schistosoma</taxon>
    </lineage>
</organism>
<dbReference type="Gene3D" id="1.20.272.10">
    <property type="match status" value="1"/>
</dbReference>
<sequence length="196" mass="21523">MLSKKIISMSKFIILRTTRTILQLMSQAASDIATADIISSTIRSSRTGSWSLLPIQGVFSTVSPGRTLRGSLPGGPGGVSFPSWFGKNSTQNRISRTASELASHLRLATHCGSSNQLCLLLDYATPIAELITRALKEGDIDTAVQFLIKYQITREDVDAIMELTTWPNRLNRMLNIDSKVKAALTRTYNKSSHLLP</sequence>
<dbReference type="InterPro" id="IPR008921">
    <property type="entry name" value="DNA_pol3_clamp-load_cplx_C"/>
</dbReference>
<dbReference type="SUPFAM" id="SSF48019">
    <property type="entry name" value="post-AAA+ oligomerization domain-like"/>
    <property type="match status" value="1"/>
</dbReference>
<keyword evidence="1" id="KW-0235">DNA replication</keyword>
<proteinExistence type="evidence at transcript level"/>
<dbReference type="GO" id="GO:0005663">
    <property type="term" value="C:DNA replication factor C complex"/>
    <property type="evidence" value="ECO:0007669"/>
    <property type="project" value="InterPro"/>
</dbReference>